<gene>
    <name evidence="2" type="ORF">K402DRAFT_43699</name>
</gene>
<organism evidence="2 3">
    <name type="scientific">Aulographum hederae CBS 113979</name>
    <dbReference type="NCBI Taxonomy" id="1176131"/>
    <lineage>
        <taxon>Eukaryota</taxon>
        <taxon>Fungi</taxon>
        <taxon>Dikarya</taxon>
        <taxon>Ascomycota</taxon>
        <taxon>Pezizomycotina</taxon>
        <taxon>Dothideomycetes</taxon>
        <taxon>Pleosporomycetidae</taxon>
        <taxon>Aulographales</taxon>
        <taxon>Aulographaceae</taxon>
    </lineage>
</organism>
<keyword evidence="3" id="KW-1185">Reference proteome</keyword>
<reference evidence="2" key="1">
    <citation type="journal article" date="2020" name="Stud. Mycol.">
        <title>101 Dothideomycetes genomes: a test case for predicting lifestyles and emergence of pathogens.</title>
        <authorList>
            <person name="Haridas S."/>
            <person name="Albert R."/>
            <person name="Binder M."/>
            <person name="Bloem J."/>
            <person name="Labutti K."/>
            <person name="Salamov A."/>
            <person name="Andreopoulos B."/>
            <person name="Baker S."/>
            <person name="Barry K."/>
            <person name="Bills G."/>
            <person name="Bluhm B."/>
            <person name="Cannon C."/>
            <person name="Castanera R."/>
            <person name="Culley D."/>
            <person name="Daum C."/>
            <person name="Ezra D."/>
            <person name="Gonzalez J."/>
            <person name="Henrissat B."/>
            <person name="Kuo A."/>
            <person name="Liang C."/>
            <person name="Lipzen A."/>
            <person name="Lutzoni F."/>
            <person name="Magnuson J."/>
            <person name="Mondo S."/>
            <person name="Nolan M."/>
            <person name="Ohm R."/>
            <person name="Pangilinan J."/>
            <person name="Park H.-J."/>
            <person name="Ramirez L."/>
            <person name="Alfaro M."/>
            <person name="Sun H."/>
            <person name="Tritt A."/>
            <person name="Yoshinaga Y."/>
            <person name="Zwiers L.-H."/>
            <person name="Turgeon B."/>
            <person name="Goodwin S."/>
            <person name="Spatafora J."/>
            <person name="Crous P."/>
            <person name="Grigoriev I."/>
        </authorList>
    </citation>
    <scope>NUCLEOTIDE SEQUENCE</scope>
    <source>
        <strain evidence="2">CBS 113979</strain>
    </source>
</reference>
<sequence>MVGQVMTLFLLPSLLRERRKGARATVSLAKTPRESEARALDGVLRAPPHRGRANTYRRRGEGGYKGDEFMRWGARPGRLTGGRVQHDELHCRRGRLVPQIALGNEVVRDQSHPIRGDGSGD</sequence>
<name>A0A6G1H3Q4_9PEZI</name>
<feature type="compositionally biased region" description="Basic residues" evidence="1">
    <location>
        <begin position="47"/>
        <end position="57"/>
    </location>
</feature>
<proteinExistence type="predicted"/>
<evidence type="ECO:0000256" key="1">
    <source>
        <dbReference type="SAM" id="MobiDB-lite"/>
    </source>
</evidence>
<accession>A0A6G1H3Q4</accession>
<evidence type="ECO:0000313" key="2">
    <source>
        <dbReference type="EMBL" id="KAF1987687.1"/>
    </source>
</evidence>
<dbReference type="EMBL" id="ML977151">
    <property type="protein sequence ID" value="KAF1987687.1"/>
    <property type="molecule type" value="Genomic_DNA"/>
</dbReference>
<dbReference type="Proteomes" id="UP000800041">
    <property type="component" value="Unassembled WGS sequence"/>
</dbReference>
<protein>
    <submittedName>
        <fullName evidence="2">Uncharacterized protein</fullName>
    </submittedName>
</protein>
<dbReference type="AlphaFoldDB" id="A0A6G1H3Q4"/>
<feature type="region of interest" description="Disordered" evidence="1">
    <location>
        <begin position="37"/>
        <end position="60"/>
    </location>
</feature>
<evidence type="ECO:0000313" key="3">
    <source>
        <dbReference type="Proteomes" id="UP000800041"/>
    </source>
</evidence>